<dbReference type="Proteomes" id="UP000052943">
    <property type="component" value="Unassembled WGS sequence"/>
</dbReference>
<dbReference type="STRING" id="4790.A0A0W8CR05"/>
<gene>
    <name evidence="1" type="ORF">AM587_10009770</name>
</gene>
<dbReference type="OrthoDB" id="121485at2759"/>
<name>A0A0W8CR05_PHYNI</name>
<sequence length="355" mass="38839">MTEEYLSSIAISLVAPGALPSQNFYSLLTAFSIFLQTKTCSRGCLLAKATAVGYMSQVVNLLRERYPTHLSDNKRIAKNREKMAAAIDERNLFAGVQTGEAPDCTLDDLCALVQETAIKGVGGGFNSLHDSAVLTLMCYTFGRTIDTCFARKNQLSIAASGELFLHVARIKTFVVQGISIYKSAKKWEQCMSHASGMLFVGAFESSSYVLPLVPHATTSDLPGQKTYTQEEAILYWEDLEEKAEAQLEPHVKRVRGRPSVAKYINDVIVEATKRITEKAAPLPPPITPGLSSHALRRGSAAYANASATGDPMDFNARCVAAGFAHEGVRVCWYYHSRRSKRCQSFGRIPRPASAV</sequence>
<organism evidence="1 2">
    <name type="scientific">Phytophthora nicotianae</name>
    <name type="common">Potato buckeye rot agent</name>
    <name type="synonym">Phytophthora parasitica</name>
    <dbReference type="NCBI Taxonomy" id="4792"/>
    <lineage>
        <taxon>Eukaryota</taxon>
        <taxon>Sar</taxon>
        <taxon>Stramenopiles</taxon>
        <taxon>Oomycota</taxon>
        <taxon>Peronosporomycetes</taxon>
        <taxon>Peronosporales</taxon>
        <taxon>Peronosporaceae</taxon>
        <taxon>Phytophthora</taxon>
    </lineage>
</organism>
<proteinExistence type="predicted"/>
<comment type="caution">
    <text evidence="1">The sequence shown here is derived from an EMBL/GenBank/DDBJ whole genome shotgun (WGS) entry which is preliminary data.</text>
</comment>
<protein>
    <submittedName>
        <fullName evidence="1">Uncharacterized protein</fullName>
    </submittedName>
</protein>
<reference evidence="1 2" key="1">
    <citation type="submission" date="2015-11" db="EMBL/GenBank/DDBJ databases">
        <title>Genomes and virulence difference between two physiological races of Phytophthora nicotianae.</title>
        <authorList>
            <person name="Liu H."/>
            <person name="Ma X."/>
            <person name="Yu H."/>
            <person name="Fang D."/>
            <person name="Li Y."/>
            <person name="Wang X."/>
            <person name="Wang W."/>
            <person name="Dong Y."/>
            <person name="Xiao B."/>
        </authorList>
    </citation>
    <scope>NUCLEOTIDE SEQUENCE [LARGE SCALE GENOMIC DNA]</scope>
    <source>
        <strain evidence="2">race 0</strain>
    </source>
</reference>
<evidence type="ECO:0000313" key="2">
    <source>
        <dbReference type="Proteomes" id="UP000052943"/>
    </source>
</evidence>
<dbReference type="AlphaFoldDB" id="A0A0W8CR05"/>
<dbReference type="EMBL" id="LNFO01002278">
    <property type="protein sequence ID" value="KUF86454.1"/>
    <property type="molecule type" value="Genomic_DNA"/>
</dbReference>
<accession>A0A0W8CR05</accession>
<evidence type="ECO:0000313" key="1">
    <source>
        <dbReference type="EMBL" id="KUF86454.1"/>
    </source>
</evidence>